<accession>A0A8H6XD15</accession>
<reference evidence="1" key="1">
    <citation type="submission" date="2020-05" db="EMBL/GenBank/DDBJ databases">
        <title>Mycena genomes resolve the evolution of fungal bioluminescence.</title>
        <authorList>
            <person name="Tsai I.J."/>
        </authorList>
    </citation>
    <scope>NUCLEOTIDE SEQUENCE</scope>
    <source>
        <strain evidence="1">160909Yilan</strain>
    </source>
</reference>
<sequence length="173" mass="20534">MRAQRNEKLTLGYMRANQPWDILPEEYFACAMPNKAKPPLFFYGFAFPFSGTFTTSIESLTAMQRNIPAEYDWSDREKYTSADAICKYIESRIEINVEFRIRRSLVDCNPDILFIFYIYSSWMPHQPKAPEWVSQLAKVVAEIFEEDLGWKAPEPKWYIDNYMRAYEDDLDFN</sequence>
<gene>
    <name evidence="1" type="ORF">MSAN_02205500</name>
</gene>
<dbReference type="AlphaFoldDB" id="A0A8H6XD15"/>
<proteinExistence type="predicted"/>
<keyword evidence="2" id="KW-1185">Reference proteome</keyword>
<dbReference type="EMBL" id="JACAZH010000032">
    <property type="protein sequence ID" value="KAF7338828.1"/>
    <property type="molecule type" value="Genomic_DNA"/>
</dbReference>
<organism evidence="1 2">
    <name type="scientific">Mycena sanguinolenta</name>
    <dbReference type="NCBI Taxonomy" id="230812"/>
    <lineage>
        <taxon>Eukaryota</taxon>
        <taxon>Fungi</taxon>
        <taxon>Dikarya</taxon>
        <taxon>Basidiomycota</taxon>
        <taxon>Agaricomycotina</taxon>
        <taxon>Agaricomycetes</taxon>
        <taxon>Agaricomycetidae</taxon>
        <taxon>Agaricales</taxon>
        <taxon>Marasmiineae</taxon>
        <taxon>Mycenaceae</taxon>
        <taxon>Mycena</taxon>
    </lineage>
</organism>
<name>A0A8H6XD15_9AGAR</name>
<dbReference type="OrthoDB" id="3050272at2759"/>
<dbReference type="Proteomes" id="UP000623467">
    <property type="component" value="Unassembled WGS sequence"/>
</dbReference>
<evidence type="ECO:0000313" key="2">
    <source>
        <dbReference type="Proteomes" id="UP000623467"/>
    </source>
</evidence>
<protein>
    <submittedName>
        <fullName evidence="1">Uncharacterized protein</fullName>
    </submittedName>
</protein>
<comment type="caution">
    <text evidence="1">The sequence shown here is derived from an EMBL/GenBank/DDBJ whole genome shotgun (WGS) entry which is preliminary data.</text>
</comment>
<evidence type="ECO:0000313" key="1">
    <source>
        <dbReference type="EMBL" id="KAF7338828.1"/>
    </source>
</evidence>